<dbReference type="EMBL" id="BARV01000607">
    <property type="protein sequence ID" value="GAI00452.1"/>
    <property type="molecule type" value="Genomic_DNA"/>
</dbReference>
<dbReference type="PROSITE" id="PS51068">
    <property type="entry name" value="FPG_CAT"/>
    <property type="match status" value="1"/>
</dbReference>
<evidence type="ECO:0000256" key="3">
    <source>
        <dbReference type="ARBA" id="ARBA00011245"/>
    </source>
</evidence>
<evidence type="ECO:0000313" key="13">
    <source>
        <dbReference type="EMBL" id="GAI00452.1"/>
    </source>
</evidence>
<keyword evidence="5" id="KW-0378">Hydrolase</keyword>
<evidence type="ECO:0000256" key="9">
    <source>
        <dbReference type="ARBA" id="ARBA00023268"/>
    </source>
</evidence>
<evidence type="ECO:0000256" key="2">
    <source>
        <dbReference type="ARBA" id="ARBA00009409"/>
    </source>
</evidence>
<dbReference type="GO" id="GO:0140078">
    <property type="term" value="F:class I DNA-(apurinic or apyrimidinic site) endonuclease activity"/>
    <property type="evidence" value="ECO:0007669"/>
    <property type="project" value="UniProtKB-EC"/>
</dbReference>
<comment type="subunit">
    <text evidence="3">Monomer.</text>
</comment>
<comment type="catalytic activity">
    <reaction evidence="11">
        <text>2'-deoxyribonucleotide-(2'-deoxyribose 5'-phosphate)-2'-deoxyribonucleotide-DNA = a 3'-end 2'-deoxyribonucleotide-(2,3-dehydro-2,3-deoxyribose 5'-phosphate)-DNA + a 5'-end 5'-phospho-2'-deoxyribonucleoside-DNA + H(+)</text>
        <dbReference type="Rhea" id="RHEA:66592"/>
        <dbReference type="Rhea" id="RHEA-COMP:13180"/>
        <dbReference type="Rhea" id="RHEA-COMP:16897"/>
        <dbReference type="Rhea" id="RHEA-COMP:17067"/>
        <dbReference type="ChEBI" id="CHEBI:15378"/>
        <dbReference type="ChEBI" id="CHEBI:136412"/>
        <dbReference type="ChEBI" id="CHEBI:157695"/>
        <dbReference type="ChEBI" id="CHEBI:167181"/>
        <dbReference type="EC" id="4.2.99.18"/>
    </reaction>
</comment>
<comment type="similarity">
    <text evidence="2">Belongs to the FPG family.</text>
</comment>
<evidence type="ECO:0000259" key="12">
    <source>
        <dbReference type="PROSITE" id="PS51068"/>
    </source>
</evidence>
<reference evidence="13" key="1">
    <citation type="journal article" date="2014" name="Front. Microbiol.">
        <title>High frequency of phylogenetically diverse reductive dehalogenase-homologous genes in deep subseafloor sedimentary metagenomes.</title>
        <authorList>
            <person name="Kawai M."/>
            <person name="Futagami T."/>
            <person name="Toyoda A."/>
            <person name="Takaki Y."/>
            <person name="Nishi S."/>
            <person name="Hori S."/>
            <person name="Arai W."/>
            <person name="Tsubouchi T."/>
            <person name="Morono Y."/>
            <person name="Uchiyama I."/>
            <person name="Ito T."/>
            <person name="Fujiyama A."/>
            <person name="Inagaki F."/>
            <person name="Takami H."/>
        </authorList>
    </citation>
    <scope>NUCLEOTIDE SEQUENCE</scope>
    <source>
        <strain evidence="13">Expedition CK06-06</strain>
    </source>
</reference>
<dbReference type="SMART" id="SM00898">
    <property type="entry name" value="Fapy_DNA_glyco"/>
    <property type="match status" value="1"/>
</dbReference>
<dbReference type="CDD" id="cd08966">
    <property type="entry name" value="EcFpg-like_N"/>
    <property type="match status" value="1"/>
</dbReference>
<dbReference type="PANTHER" id="PTHR22993:SF9">
    <property type="entry name" value="FORMAMIDOPYRIMIDINE-DNA GLYCOSYLASE"/>
    <property type="match status" value="1"/>
</dbReference>
<dbReference type="SUPFAM" id="SSF46946">
    <property type="entry name" value="S13-like H2TH domain"/>
    <property type="match status" value="1"/>
</dbReference>
<organism evidence="13">
    <name type="scientific">marine sediment metagenome</name>
    <dbReference type="NCBI Taxonomy" id="412755"/>
    <lineage>
        <taxon>unclassified sequences</taxon>
        <taxon>metagenomes</taxon>
        <taxon>ecological metagenomes</taxon>
    </lineage>
</organism>
<sequence>MPELPEVETIKNELLPHIVGRRVNGVTLLWEGIVRQPSVEEFCSHLIGQRLTGLARRGKYLIFSLTSGEVLIIHLKMTGSLLVGQDSSEPPKYTRAIIHLDKDINIFFRDPRKLGVMWLVEDADSVVGKLGPEPLEAGFTPQVLAQRLTNRTAPIKALLSDQTFIAGIGNMYADEALFAARIHPLRSGGSLSLEEIEHLHRAIQQVLWSAIGNKGASVDTYFRPDGTRGTAHFQFQVAHRLSGK</sequence>
<evidence type="ECO:0000256" key="7">
    <source>
        <dbReference type="ARBA" id="ARBA00023204"/>
    </source>
</evidence>
<evidence type="ECO:0000256" key="6">
    <source>
        <dbReference type="ARBA" id="ARBA00023125"/>
    </source>
</evidence>
<dbReference type="Pfam" id="PF06831">
    <property type="entry name" value="H2TH"/>
    <property type="match status" value="1"/>
</dbReference>
<keyword evidence="4" id="KW-0227">DNA damage</keyword>
<evidence type="ECO:0000256" key="11">
    <source>
        <dbReference type="ARBA" id="ARBA00044632"/>
    </source>
</evidence>
<keyword evidence="8" id="KW-0456">Lyase</keyword>
<keyword evidence="10" id="KW-0326">Glycosidase</keyword>
<dbReference type="InterPro" id="IPR020629">
    <property type="entry name" value="FPG_Glyclase"/>
</dbReference>
<dbReference type="GO" id="GO:0006284">
    <property type="term" value="P:base-excision repair"/>
    <property type="evidence" value="ECO:0007669"/>
    <property type="project" value="InterPro"/>
</dbReference>
<comment type="catalytic activity">
    <reaction evidence="1">
        <text>Hydrolysis of DNA containing ring-opened 7-methylguanine residues, releasing 2,6-diamino-4-hydroxy-5-(N-methyl)formamidopyrimidine.</text>
        <dbReference type="EC" id="3.2.2.23"/>
    </reaction>
</comment>
<dbReference type="AlphaFoldDB" id="X1K0D6"/>
<feature type="non-terminal residue" evidence="13">
    <location>
        <position position="244"/>
    </location>
</feature>
<dbReference type="NCBIfam" id="NF002211">
    <property type="entry name" value="PRK01103.1"/>
    <property type="match status" value="1"/>
</dbReference>
<dbReference type="GO" id="GO:0008270">
    <property type="term" value="F:zinc ion binding"/>
    <property type="evidence" value="ECO:0007669"/>
    <property type="project" value="InterPro"/>
</dbReference>
<dbReference type="GO" id="GO:0003684">
    <property type="term" value="F:damaged DNA binding"/>
    <property type="evidence" value="ECO:0007669"/>
    <property type="project" value="InterPro"/>
</dbReference>
<dbReference type="GO" id="GO:0034039">
    <property type="term" value="F:8-oxo-7,8-dihydroguanine DNA N-glycosylase activity"/>
    <property type="evidence" value="ECO:0007669"/>
    <property type="project" value="TreeGrafter"/>
</dbReference>
<proteinExistence type="inferred from homology"/>
<dbReference type="Gene3D" id="3.20.190.10">
    <property type="entry name" value="MutM-like, N-terminal"/>
    <property type="match status" value="1"/>
</dbReference>
<dbReference type="NCBIfam" id="TIGR00577">
    <property type="entry name" value="fpg"/>
    <property type="match status" value="1"/>
</dbReference>
<dbReference type="InterPro" id="IPR035937">
    <property type="entry name" value="FPG_N"/>
</dbReference>
<accession>X1K0D6</accession>
<dbReference type="SUPFAM" id="SSF81624">
    <property type="entry name" value="N-terminal domain of MutM-like DNA repair proteins"/>
    <property type="match status" value="1"/>
</dbReference>
<keyword evidence="9" id="KW-0511">Multifunctional enzyme</keyword>
<dbReference type="InterPro" id="IPR012319">
    <property type="entry name" value="FPG_cat"/>
</dbReference>
<protein>
    <recommendedName>
        <fullName evidence="12">Formamidopyrimidine-DNA glycosylase catalytic domain-containing protein</fullName>
    </recommendedName>
</protein>
<name>X1K0D6_9ZZZZ</name>
<evidence type="ECO:0000256" key="10">
    <source>
        <dbReference type="ARBA" id="ARBA00023295"/>
    </source>
</evidence>
<dbReference type="PANTHER" id="PTHR22993">
    <property type="entry name" value="FORMAMIDOPYRIMIDINE-DNA GLYCOSYLASE"/>
    <property type="match status" value="1"/>
</dbReference>
<keyword evidence="6" id="KW-0238">DNA-binding</keyword>
<feature type="domain" description="Formamidopyrimidine-DNA glycosylase catalytic" evidence="12">
    <location>
        <begin position="2"/>
        <end position="115"/>
    </location>
</feature>
<comment type="caution">
    <text evidence="13">The sequence shown here is derived from an EMBL/GenBank/DDBJ whole genome shotgun (WGS) entry which is preliminary data.</text>
</comment>
<dbReference type="InterPro" id="IPR015886">
    <property type="entry name" value="H2TH_FPG"/>
</dbReference>
<gene>
    <name evidence="13" type="ORF">S06H3_02161</name>
</gene>
<evidence type="ECO:0000256" key="5">
    <source>
        <dbReference type="ARBA" id="ARBA00022801"/>
    </source>
</evidence>
<evidence type="ECO:0000256" key="1">
    <source>
        <dbReference type="ARBA" id="ARBA00001668"/>
    </source>
</evidence>
<dbReference type="Gene3D" id="1.10.8.50">
    <property type="match status" value="1"/>
</dbReference>
<evidence type="ECO:0000256" key="4">
    <source>
        <dbReference type="ARBA" id="ARBA00022763"/>
    </source>
</evidence>
<keyword evidence="7" id="KW-0234">DNA repair</keyword>
<dbReference type="InterPro" id="IPR010979">
    <property type="entry name" value="Ribosomal_uS13-like_H2TH"/>
</dbReference>
<dbReference type="SMART" id="SM01232">
    <property type="entry name" value="H2TH"/>
    <property type="match status" value="1"/>
</dbReference>
<evidence type="ECO:0000256" key="8">
    <source>
        <dbReference type="ARBA" id="ARBA00023239"/>
    </source>
</evidence>
<dbReference type="Pfam" id="PF01149">
    <property type="entry name" value="Fapy_DNA_glyco"/>
    <property type="match status" value="1"/>
</dbReference>